<dbReference type="AlphaFoldDB" id="A0AAJ0MB14"/>
<comment type="caution">
    <text evidence="7">The sequence shown here is derived from an EMBL/GenBank/DDBJ whole genome shotgun (WGS) entry which is preliminary data.</text>
</comment>
<feature type="chain" id="PRO_5042564458" evidence="5">
    <location>
        <begin position="19"/>
        <end position="425"/>
    </location>
</feature>
<dbReference type="GO" id="GO:0000324">
    <property type="term" value="C:fungal-type vacuole"/>
    <property type="evidence" value="ECO:0007669"/>
    <property type="project" value="TreeGrafter"/>
</dbReference>
<feature type="signal peptide" evidence="5">
    <location>
        <begin position="1"/>
        <end position="18"/>
    </location>
</feature>
<dbReference type="InterPro" id="IPR034164">
    <property type="entry name" value="Pepsin-like_dom"/>
</dbReference>
<dbReference type="InterPro" id="IPR033121">
    <property type="entry name" value="PEPTIDASE_A1"/>
</dbReference>
<dbReference type="GO" id="GO:0004190">
    <property type="term" value="F:aspartic-type endopeptidase activity"/>
    <property type="evidence" value="ECO:0007669"/>
    <property type="project" value="UniProtKB-KW"/>
</dbReference>
<keyword evidence="8" id="KW-1185">Reference proteome</keyword>
<evidence type="ECO:0000259" key="6">
    <source>
        <dbReference type="PROSITE" id="PS51767"/>
    </source>
</evidence>
<dbReference type="GO" id="GO:0006508">
    <property type="term" value="P:proteolysis"/>
    <property type="evidence" value="ECO:0007669"/>
    <property type="project" value="UniProtKB-KW"/>
</dbReference>
<proteinExistence type="inferred from homology"/>
<keyword evidence="4" id="KW-0645">Protease</keyword>
<dbReference type="CDD" id="cd05471">
    <property type="entry name" value="pepsin_like"/>
    <property type="match status" value="1"/>
</dbReference>
<feature type="active site" evidence="3">
    <location>
        <position position="73"/>
    </location>
</feature>
<keyword evidence="5" id="KW-0732">Signal</keyword>
<gene>
    <name evidence="7" type="ORF">B0T25DRAFT_507471</name>
</gene>
<dbReference type="InterPro" id="IPR021109">
    <property type="entry name" value="Peptidase_aspartic_dom_sf"/>
</dbReference>
<dbReference type="PANTHER" id="PTHR47966">
    <property type="entry name" value="BETA-SITE APP-CLEAVING ENZYME, ISOFORM A-RELATED"/>
    <property type="match status" value="1"/>
</dbReference>
<name>A0AAJ0MB14_9PEZI</name>
<feature type="active site" evidence="3">
    <location>
        <position position="276"/>
    </location>
</feature>
<dbReference type="PROSITE" id="PS00141">
    <property type="entry name" value="ASP_PROTEASE"/>
    <property type="match status" value="2"/>
</dbReference>
<evidence type="ECO:0000256" key="2">
    <source>
        <dbReference type="ARBA" id="ARBA00022750"/>
    </source>
</evidence>
<protein>
    <submittedName>
        <fullName evidence="7">Aspartic peptidase domain-containing protein</fullName>
    </submittedName>
</protein>
<dbReference type="PRINTS" id="PR00792">
    <property type="entry name" value="PEPSIN"/>
</dbReference>
<evidence type="ECO:0000256" key="3">
    <source>
        <dbReference type="PIRSR" id="PIRSR601461-1"/>
    </source>
</evidence>
<comment type="similarity">
    <text evidence="1 4">Belongs to the peptidase A1 family.</text>
</comment>
<evidence type="ECO:0000256" key="4">
    <source>
        <dbReference type="RuleBase" id="RU000454"/>
    </source>
</evidence>
<dbReference type="InterPro" id="IPR001461">
    <property type="entry name" value="Aspartic_peptidase_A1"/>
</dbReference>
<reference evidence="7" key="1">
    <citation type="journal article" date="2023" name="Mol. Phylogenet. Evol.">
        <title>Genome-scale phylogeny and comparative genomics of the fungal order Sordariales.</title>
        <authorList>
            <person name="Hensen N."/>
            <person name="Bonometti L."/>
            <person name="Westerberg I."/>
            <person name="Brannstrom I.O."/>
            <person name="Guillou S."/>
            <person name="Cros-Aarteil S."/>
            <person name="Calhoun S."/>
            <person name="Haridas S."/>
            <person name="Kuo A."/>
            <person name="Mondo S."/>
            <person name="Pangilinan J."/>
            <person name="Riley R."/>
            <person name="LaButti K."/>
            <person name="Andreopoulos B."/>
            <person name="Lipzen A."/>
            <person name="Chen C."/>
            <person name="Yan M."/>
            <person name="Daum C."/>
            <person name="Ng V."/>
            <person name="Clum A."/>
            <person name="Steindorff A."/>
            <person name="Ohm R.A."/>
            <person name="Martin F."/>
            <person name="Silar P."/>
            <person name="Natvig D.O."/>
            <person name="Lalanne C."/>
            <person name="Gautier V."/>
            <person name="Ament-Velasquez S.L."/>
            <person name="Kruys A."/>
            <person name="Hutchinson M.I."/>
            <person name="Powell A.J."/>
            <person name="Barry K."/>
            <person name="Miller A.N."/>
            <person name="Grigoriev I.V."/>
            <person name="Debuchy R."/>
            <person name="Gladieux P."/>
            <person name="Hiltunen Thoren M."/>
            <person name="Johannesson H."/>
        </authorList>
    </citation>
    <scope>NUCLEOTIDE SEQUENCE</scope>
    <source>
        <strain evidence="7">CBS 955.72</strain>
    </source>
</reference>
<keyword evidence="2 4" id="KW-0064">Aspartyl protease</keyword>
<dbReference type="Gene3D" id="2.40.70.10">
    <property type="entry name" value="Acid Proteases"/>
    <property type="match status" value="2"/>
</dbReference>
<dbReference type="Proteomes" id="UP001275084">
    <property type="component" value="Unassembled WGS sequence"/>
</dbReference>
<feature type="domain" description="Peptidase A1" evidence="6">
    <location>
        <begin position="55"/>
        <end position="416"/>
    </location>
</feature>
<accession>A0AAJ0MB14</accession>
<evidence type="ECO:0000256" key="1">
    <source>
        <dbReference type="ARBA" id="ARBA00007447"/>
    </source>
</evidence>
<evidence type="ECO:0000313" key="7">
    <source>
        <dbReference type="EMBL" id="KAK3346861.1"/>
    </source>
</evidence>
<dbReference type="Pfam" id="PF00026">
    <property type="entry name" value="Asp"/>
    <property type="match status" value="1"/>
</dbReference>
<keyword evidence="4" id="KW-0378">Hydrolase</keyword>
<reference evidence="7" key="2">
    <citation type="submission" date="2023-06" db="EMBL/GenBank/DDBJ databases">
        <authorList>
            <consortium name="Lawrence Berkeley National Laboratory"/>
            <person name="Haridas S."/>
            <person name="Hensen N."/>
            <person name="Bonometti L."/>
            <person name="Westerberg I."/>
            <person name="Brannstrom I.O."/>
            <person name="Guillou S."/>
            <person name="Cros-Aarteil S."/>
            <person name="Calhoun S."/>
            <person name="Kuo A."/>
            <person name="Mondo S."/>
            <person name="Pangilinan J."/>
            <person name="Riley R."/>
            <person name="Labutti K."/>
            <person name="Andreopoulos B."/>
            <person name="Lipzen A."/>
            <person name="Chen C."/>
            <person name="Yanf M."/>
            <person name="Daum C."/>
            <person name="Ng V."/>
            <person name="Clum A."/>
            <person name="Steindorff A."/>
            <person name="Ohm R."/>
            <person name="Martin F."/>
            <person name="Silar P."/>
            <person name="Natvig D."/>
            <person name="Lalanne C."/>
            <person name="Gautier V."/>
            <person name="Ament-Velasquez S.L."/>
            <person name="Kruys A."/>
            <person name="Hutchinson M.I."/>
            <person name="Powell A.J."/>
            <person name="Barry K."/>
            <person name="Miller A.N."/>
            <person name="Grigoriev I.V."/>
            <person name="Debuchy R."/>
            <person name="Gladieux P."/>
            <person name="Thoren M.H."/>
            <person name="Johannesson H."/>
        </authorList>
    </citation>
    <scope>NUCLEOTIDE SEQUENCE</scope>
    <source>
        <strain evidence="7">CBS 955.72</strain>
    </source>
</reference>
<sequence length="425" mass="44601">MQLVFSVVIHASVALAAALVRRGGFQNPDARRPQRAEPVNVALATWLEGKTDLQWYGTITVGTPPQKFRVIFDTGSNALLLPRSNCTSCGAHNLFNQTASSTFSPAPAIPFNPVFGTGGTTLPLSPPQGASCSVVTDTISLGGGLGVPQQQFLLCDTYGDALASQPADGILGLGSAPTSSFDGTSTFSTLYWSLVSSRQLPGPEFSFSYLPGQLQGSQLTLGGVDKSRLEGGVKTVKLEAELTEATQSWVVGVKGVKVRGKRVERCAGQAGVALVDTGTAFVMTPDLETARDIYAEISGEIHPIDELGSWGAACNTLDRVARDVTFVVGGGNATAAAAADGRDGGGAFEADITIPKRFFNLGEYPGRPGVCQAVLLHPREPARDPIRQRPAWVLGSPAFKAYYTVWNGADMTIGFAKPATKGRPA</sequence>
<evidence type="ECO:0000256" key="5">
    <source>
        <dbReference type="SAM" id="SignalP"/>
    </source>
</evidence>
<dbReference type="EMBL" id="JAUIQD010000006">
    <property type="protein sequence ID" value="KAK3346861.1"/>
    <property type="molecule type" value="Genomic_DNA"/>
</dbReference>
<organism evidence="7 8">
    <name type="scientific">Lasiosphaeria hispida</name>
    <dbReference type="NCBI Taxonomy" id="260671"/>
    <lineage>
        <taxon>Eukaryota</taxon>
        <taxon>Fungi</taxon>
        <taxon>Dikarya</taxon>
        <taxon>Ascomycota</taxon>
        <taxon>Pezizomycotina</taxon>
        <taxon>Sordariomycetes</taxon>
        <taxon>Sordariomycetidae</taxon>
        <taxon>Sordariales</taxon>
        <taxon>Lasiosphaeriaceae</taxon>
        <taxon>Lasiosphaeria</taxon>
    </lineage>
</organism>
<dbReference type="PANTHER" id="PTHR47966:SF51">
    <property type="entry name" value="BETA-SITE APP-CLEAVING ENZYME, ISOFORM A-RELATED"/>
    <property type="match status" value="1"/>
</dbReference>
<dbReference type="PROSITE" id="PS51767">
    <property type="entry name" value="PEPTIDASE_A1"/>
    <property type="match status" value="1"/>
</dbReference>
<dbReference type="SUPFAM" id="SSF50630">
    <property type="entry name" value="Acid proteases"/>
    <property type="match status" value="1"/>
</dbReference>
<dbReference type="InterPro" id="IPR001969">
    <property type="entry name" value="Aspartic_peptidase_AS"/>
</dbReference>
<evidence type="ECO:0000313" key="8">
    <source>
        <dbReference type="Proteomes" id="UP001275084"/>
    </source>
</evidence>